<evidence type="ECO:0000313" key="1">
    <source>
        <dbReference type="EMBL" id="MBB6136035.1"/>
    </source>
</evidence>
<sequence length="104" mass="11425">MSFTFQLVREDEDSPRAIVFEDSSTPGLVPVWEAAGVYDALYNSDGQLARDVSRRLAYGVDRLNDDPGLANLLPPGLSMDVAIRFLDNVTRGCITHGAARIQTR</sequence>
<name>A0A7W9X3V7_9BURK</name>
<accession>A0A7W9X3V7</accession>
<dbReference type="RefSeq" id="WP_183556954.1">
    <property type="nucleotide sequence ID" value="NZ_BAAAEK010000005.1"/>
</dbReference>
<gene>
    <name evidence="1" type="ORF">HD842_004212</name>
</gene>
<evidence type="ECO:0000313" key="2">
    <source>
        <dbReference type="Proteomes" id="UP000540787"/>
    </source>
</evidence>
<comment type="caution">
    <text evidence="1">The sequence shown here is derived from an EMBL/GenBank/DDBJ whole genome shotgun (WGS) entry which is preliminary data.</text>
</comment>
<dbReference type="AlphaFoldDB" id="A0A7W9X3V7"/>
<keyword evidence="2" id="KW-1185">Reference proteome</keyword>
<organism evidence="1 2">
    <name type="scientific">Massilia aurea</name>
    <dbReference type="NCBI Taxonomy" id="373040"/>
    <lineage>
        <taxon>Bacteria</taxon>
        <taxon>Pseudomonadati</taxon>
        <taxon>Pseudomonadota</taxon>
        <taxon>Betaproteobacteria</taxon>
        <taxon>Burkholderiales</taxon>
        <taxon>Oxalobacteraceae</taxon>
        <taxon>Telluria group</taxon>
        <taxon>Massilia</taxon>
    </lineage>
</organism>
<dbReference type="Proteomes" id="UP000540787">
    <property type="component" value="Unassembled WGS sequence"/>
</dbReference>
<reference evidence="1 2" key="1">
    <citation type="submission" date="2020-08" db="EMBL/GenBank/DDBJ databases">
        <title>The Agave Microbiome: Exploring the role of microbial communities in plant adaptations to desert environments.</title>
        <authorList>
            <person name="Partida-Martinez L.P."/>
        </authorList>
    </citation>
    <scope>NUCLEOTIDE SEQUENCE [LARGE SCALE GENOMIC DNA]</scope>
    <source>
        <strain evidence="1 2">AT3.2</strain>
    </source>
</reference>
<proteinExistence type="predicted"/>
<protein>
    <submittedName>
        <fullName evidence="1">Uncharacterized protein</fullName>
    </submittedName>
</protein>
<dbReference type="EMBL" id="JACHBX010000005">
    <property type="protein sequence ID" value="MBB6136035.1"/>
    <property type="molecule type" value="Genomic_DNA"/>
</dbReference>